<dbReference type="Proteomes" id="UP001180536">
    <property type="component" value="Unassembled WGS sequence"/>
</dbReference>
<name>A0ABU1Z709_9BURK</name>
<comment type="caution">
    <text evidence="1">The sequence shown here is derived from an EMBL/GenBank/DDBJ whole genome shotgun (WGS) entry which is preliminary data.</text>
</comment>
<dbReference type="RefSeq" id="WP_310342511.1">
    <property type="nucleotide sequence ID" value="NZ_JAVDXQ010000001.1"/>
</dbReference>
<evidence type="ECO:0000313" key="1">
    <source>
        <dbReference type="EMBL" id="MDR7295770.1"/>
    </source>
</evidence>
<reference evidence="1 2" key="1">
    <citation type="submission" date="2023-07" db="EMBL/GenBank/DDBJ databases">
        <title>Sorghum-associated microbial communities from plants grown in Nebraska, USA.</title>
        <authorList>
            <person name="Schachtman D."/>
        </authorList>
    </citation>
    <scope>NUCLEOTIDE SEQUENCE [LARGE SCALE GENOMIC DNA]</scope>
    <source>
        <strain evidence="1 2">BE310</strain>
    </source>
</reference>
<proteinExistence type="predicted"/>
<protein>
    <submittedName>
        <fullName evidence="1">Uncharacterized protein</fullName>
    </submittedName>
</protein>
<organism evidence="1 2">
    <name type="scientific">Pelomonas aquatica</name>
    <dbReference type="NCBI Taxonomy" id="431058"/>
    <lineage>
        <taxon>Bacteria</taxon>
        <taxon>Pseudomonadati</taxon>
        <taxon>Pseudomonadota</taxon>
        <taxon>Betaproteobacteria</taxon>
        <taxon>Burkholderiales</taxon>
        <taxon>Sphaerotilaceae</taxon>
        <taxon>Roseateles</taxon>
    </lineage>
</organism>
<evidence type="ECO:0000313" key="2">
    <source>
        <dbReference type="Proteomes" id="UP001180536"/>
    </source>
</evidence>
<accession>A0ABU1Z709</accession>
<sequence>MTTARWAARALQGLGILAVLLGWPHAAALSIAPPRPLPLLFEVQTDRLTRDGLLALDRLAVRAAQCPAGDLAVHVQPAPSAHTRLTAKRIAVVQARLQRLGLKLTVASKPLRASASDGGRPRRRDVLLADVGTDEDVWCGLRAGSQILDWAQELGRHVDDATAEAPAFWRWMSTQVKVRELALSLAIAAYCDGALECDRRPALFHWLAAQALEAVPVERRRQWLLALWTLAEDSEVERFRARWSLSPLTVDERAGLAHEMAASGLPWAVIERRLLGPGVMERFGRTPVIAGGLGPHWLLEAAERRGQLDSFNRLIEAAGPAKACFVDDAFRLAAVLDDKYDIWKPHFAHWARGLAALPQRNGPDYLSCNPVARFLLDCSLADADALPRYRAIWTALRQAGVTTTSPGVQSLLAHGFAVEKLQCAEEASPRAEPRFAPVPAR</sequence>
<keyword evidence="2" id="KW-1185">Reference proteome</keyword>
<dbReference type="EMBL" id="JAVDXQ010000001">
    <property type="protein sequence ID" value="MDR7295770.1"/>
    <property type="molecule type" value="Genomic_DNA"/>
</dbReference>
<gene>
    <name evidence="1" type="ORF">J2X16_001091</name>
</gene>